<dbReference type="RefSeq" id="XP_022098011.1">
    <property type="nucleotide sequence ID" value="XM_022242319.1"/>
</dbReference>
<evidence type="ECO:0000313" key="9">
    <source>
        <dbReference type="RefSeq" id="XP_022098011.1"/>
    </source>
</evidence>
<dbReference type="RefSeq" id="XP_022098008.1">
    <property type="nucleotide sequence ID" value="XM_022242316.1"/>
</dbReference>
<dbReference type="InterPro" id="IPR033438">
    <property type="entry name" value="MOLO1"/>
</dbReference>
<dbReference type="RefSeq" id="XP_022098012.1">
    <property type="nucleotide sequence ID" value="XM_022242320.1"/>
</dbReference>
<keyword evidence="1" id="KW-0472">Membrane</keyword>
<dbReference type="RefSeq" id="XP_022098007.1">
    <property type="nucleotide sequence ID" value="XM_022242315.1"/>
</dbReference>
<evidence type="ECO:0000313" key="5">
    <source>
        <dbReference type="RefSeq" id="XP_022098007.1"/>
    </source>
</evidence>
<feature type="signal peptide" evidence="2">
    <location>
        <begin position="1"/>
        <end position="24"/>
    </location>
</feature>
<proteinExistence type="predicted"/>
<evidence type="ECO:0000313" key="7">
    <source>
        <dbReference type="RefSeq" id="XP_022098009.1"/>
    </source>
</evidence>
<sequence length="231" mass="25782">MKFGSLRAALAMLIISSFATIAVPGDVYPNPQKDLYRCGRRGRASWICDPDQVLSFHAAEDVNTALSNLRVETECSCHNAALCSNHTGHGYSVAVAVMSFLPTTRRQLITATSYAKYLREHEWLYGNCEDDVVIVVSKLEKQVAASVGDTAARKLTARVMADIFSDTSDNFQNGNFSEGLLEIIERMRAAFRNDYVITPSFPVWTVVQMAMATLFVLICFFSMYICRKLYS</sequence>
<evidence type="ECO:0000313" key="10">
    <source>
        <dbReference type="RefSeq" id="XP_022098012.1"/>
    </source>
</evidence>
<reference evidence="4 5" key="1">
    <citation type="submission" date="2025-04" db="UniProtKB">
        <authorList>
            <consortium name="RefSeq"/>
        </authorList>
    </citation>
    <scope>IDENTIFICATION</scope>
</reference>
<dbReference type="AlphaFoldDB" id="A0A8B7YZ90"/>
<dbReference type="GO" id="GO:0005892">
    <property type="term" value="C:acetylcholine-gated channel complex"/>
    <property type="evidence" value="ECO:0007669"/>
    <property type="project" value="InterPro"/>
</dbReference>
<protein>
    <submittedName>
        <fullName evidence="4 5">Uncharacterized protein LOC110983231</fullName>
    </submittedName>
</protein>
<dbReference type="Pfam" id="PF17175">
    <property type="entry name" value="MOLO1"/>
    <property type="match status" value="1"/>
</dbReference>
<keyword evidence="3" id="KW-1185">Reference proteome</keyword>
<dbReference type="Proteomes" id="UP000694845">
    <property type="component" value="Unplaced"/>
</dbReference>
<accession>A0A8B7YZ90</accession>
<evidence type="ECO:0000313" key="6">
    <source>
        <dbReference type="RefSeq" id="XP_022098008.1"/>
    </source>
</evidence>
<evidence type="ECO:0000313" key="4">
    <source>
        <dbReference type="RefSeq" id="XP_022098006.1"/>
    </source>
</evidence>
<name>A0A8B7YZ90_ACAPL</name>
<dbReference type="RefSeq" id="XP_022098009.1">
    <property type="nucleotide sequence ID" value="XM_022242317.1"/>
</dbReference>
<evidence type="ECO:0000256" key="2">
    <source>
        <dbReference type="SAM" id="SignalP"/>
    </source>
</evidence>
<evidence type="ECO:0000313" key="3">
    <source>
        <dbReference type="Proteomes" id="UP000694845"/>
    </source>
</evidence>
<gene>
    <name evidence="4 5 6 7 8 9 10 11" type="primary">LOC110983231</name>
</gene>
<keyword evidence="1" id="KW-1133">Transmembrane helix</keyword>
<dbReference type="RefSeq" id="XP_022098013.1">
    <property type="nucleotide sequence ID" value="XM_022242321.1"/>
</dbReference>
<dbReference type="RefSeq" id="XP_022098010.1">
    <property type="nucleotide sequence ID" value="XM_022242318.1"/>
</dbReference>
<evidence type="ECO:0000313" key="8">
    <source>
        <dbReference type="RefSeq" id="XP_022098010.1"/>
    </source>
</evidence>
<dbReference type="OrthoDB" id="8062037at2759"/>
<dbReference type="GeneID" id="110983231"/>
<feature type="chain" id="PRO_5044665631" evidence="2">
    <location>
        <begin position="25"/>
        <end position="231"/>
    </location>
</feature>
<evidence type="ECO:0000313" key="11">
    <source>
        <dbReference type="RefSeq" id="XP_022098013.1"/>
    </source>
</evidence>
<feature type="transmembrane region" description="Helical" evidence="1">
    <location>
        <begin position="201"/>
        <end position="226"/>
    </location>
</feature>
<evidence type="ECO:0000256" key="1">
    <source>
        <dbReference type="SAM" id="Phobius"/>
    </source>
</evidence>
<dbReference type="OMA" id="ICFFSMY"/>
<dbReference type="PANTHER" id="PTHR33748">
    <property type="entry name" value="PROTEIN CBG04600"/>
    <property type="match status" value="1"/>
</dbReference>
<organism evidence="3 5">
    <name type="scientific">Acanthaster planci</name>
    <name type="common">Crown-of-thorns starfish</name>
    <dbReference type="NCBI Taxonomy" id="133434"/>
    <lineage>
        <taxon>Eukaryota</taxon>
        <taxon>Metazoa</taxon>
        <taxon>Echinodermata</taxon>
        <taxon>Eleutherozoa</taxon>
        <taxon>Asterozoa</taxon>
        <taxon>Asteroidea</taxon>
        <taxon>Valvatacea</taxon>
        <taxon>Valvatida</taxon>
        <taxon>Acanthasteridae</taxon>
        <taxon>Acanthaster</taxon>
    </lineage>
</organism>
<dbReference type="RefSeq" id="XP_022098006.1">
    <property type="nucleotide sequence ID" value="XM_022242314.1"/>
</dbReference>
<dbReference type="KEGG" id="aplc:110983231"/>
<dbReference type="Gene3D" id="3.10.310.50">
    <property type="match status" value="1"/>
</dbReference>
<dbReference type="PANTHER" id="PTHR33748:SF5">
    <property type="entry name" value="GROUND-LIKE DOMAIN-CONTAINING PROTEIN"/>
    <property type="match status" value="1"/>
</dbReference>
<keyword evidence="1" id="KW-0812">Transmembrane</keyword>
<keyword evidence="2" id="KW-0732">Signal</keyword>